<dbReference type="Gene3D" id="1.10.10.10">
    <property type="entry name" value="Winged helix-like DNA-binding domain superfamily/Winged helix DNA-binding domain"/>
    <property type="match status" value="1"/>
</dbReference>
<dbReference type="Gene3D" id="3.40.50.10490">
    <property type="entry name" value="Glucose-6-phosphate isomerase like protein, domain 1"/>
    <property type="match status" value="1"/>
</dbReference>
<keyword evidence="1" id="KW-0805">Transcription regulation</keyword>
<dbReference type="InterPro" id="IPR035472">
    <property type="entry name" value="RpiR-like_SIS"/>
</dbReference>
<gene>
    <name evidence="6" type="primary">ybbH_6</name>
    <name evidence="6" type="ORF">ERS852480_04405</name>
</gene>
<feature type="domain" description="SIS" evidence="5">
    <location>
        <begin position="135"/>
        <end position="279"/>
    </location>
</feature>
<proteinExistence type="predicted"/>
<dbReference type="Proteomes" id="UP000095512">
    <property type="component" value="Unassembled WGS sequence"/>
</dbReference>
<keyword evidence="3" id="KW-0804">Transcription</keyword>
<dbReference type="PROSITE" id="PS51071">
    <property type="entry name" value="HTH_RPIR"/>
    <property type="match status" value="1"/>
</dbReference>
<evidence type="ECO:0000256" key="3">
    <source>
        <dbReference type="ARBA" id="ARBA00023163"/>
    </source>
</evidence>
<organism evidence="6 7">
    <name type="scientific">Enterocloster clostridioformis</name>
    <dbReference type="NCBI Taxonomy" id="1531"/>
    <lineage>
        <taxon>Bacteria</taxon>
        <taxon>Bacillati</taxon>
        <taxon>Bacillota</taxon>
        <taxon>Clostridia</taxon>
        <taxon>Lachnospirales</taxon>
        <taxon>Lachnospiraceae</taxon>
        <taxon>Enterocloster</taxon>
    </lineage>
</organism>
<evidence type="ECO:0000313" key="6">
    <source>
        <dbReference type="EMBL" id="CUP92273.1"/>
    </source>
</evidence>
<evidence type="ECO:0000256" key="2">
    <source>
        <dbReference type="ARBA" id="ARBA00023125"/>
    </source>
</evidence>
<dbReference type="Pfam" id="PF01380">
    <property type="entry name" value="SIS"/>
    <property type="match status" value="1"/>
</dbReference>
<dbReference type="InterPro" id="IPR000281">
    <property type="entry name" value="HTH_RpiR"/>
</dbReference>
<dbReference type="Pfam" id="PF01418">
    <property type="entry name" value="HTH_6"/>
    <property type="match status" value="1"/>
</dbReference>
<evidence type="ECO:0000259" key="5">
    <source>
        <dbReference type="PROSITE" id="PS51464"/>
    </source>
</evidence>
<keyword evidence="2" id="KW-0238">DNA-binding</keyword>
<dbReference type="SUPFAM" id="SSF46689">
    <property type="entry name" value="Homeodomain-like"/>
    <property type="match status" value="1"/>
</dbReference>
<protein>
    <submittedName>
        <fullName evidence="6">RpiR family transcriptional regulator</fullName>
    </submittedName>
</protein>
<dbReference type="AlphaFoldDB" id="A0A174S349"/>
<dbReference type="PROSITE" id="PS51464">
    <property type="entry name" value="SIS"/>
    <property type="match status" value="1"/>
</dbReference>
<dbReference type="GO" id="GO:0097367">
    <property type="term" value="F:carbohydrate derivative binding"/>
    <property type="evidence" value="ECO:0007669"/>
    <property type="project" value="InterPro"/>
</dbReference>
<dbReference type="GO" id="GO:0003700">
    <property type="term" value="F:DNA-binding transcription factor activity"/>
    <property type="evidence" value="ECO:0007669"/>
    <property type="project" value="InterPro"/>
</dbReference>
<dbReference type="CDD" id="cd05013">
    <property type="entry name" value="SIS_RpiR"/>
    <property type="match status" value="1"/>
</dbReference>
<evidence type="ECO:0000259" key="4">
    <source>
        <dbReference type="PROSITE" id="PS51071"/>
    </source>
</evidence>
<accession>A0A174S349</accession>
<dbReference type="PANTHER" id="PTHR30514:SF1">
    <property type="entry name" value="HTH-TYPE TRANSCRIPTIONAL REGULATOR HEXR-RELATED"/>
    <property type="match status" value="1"/>
</dbReference>
<evidence type="ECO:0000313" key="7">
    <source>
        <dbReference type="Proteomes" id="UP000095512"/>
    </source>
</evidence>
<dbReference type="GO" id="GO:0003677">
    <property type="term" value="F:DNA binding"/>
    <property type="evidence" value="ECO:0007669"/>
    <property type="project" value="UniProtKB-KW"/>
</dbReference>
<sequence length="294" mass="32914">MGMNMNFEQVTPTIVLDIRSKMQDFNPAQKAVANYILSNFYDMEGMPIRDLAVKSEVSEATVSRFVKAMGYENYRAFQLEVTKNKAERRKGSLKGYAEVTEEDNALGICRKIFESNIQALQDTLTVIDYDALERAADLIVRARRLCIFAQGRSKVTANSIRLRLHRLGIEGTLYTDPHEQAIASSLMGPEDVAVGISTFGRSRSILVSIRRAAARGSSIIGVTSYQNTPLEKEADILLRTVNNDEADFGSEPSCASVTQMVMLDCLYMLVAKRMEGKAEERFKITRDAIQQEKE</sequence>
<dbReference type="SUPFAM" id="SSF53697">
    <property type="entry name" value="SIS domain"/>
    <property type="match status" value="1"/>
</dbReference>
<dbReference type="InterPro" id="IPR047640">
    <property type="entry name" value="RpiR-like"/>
</dbReference>
<feature type="domain" description="HTH rpiR-type" evidence="4">
    <location>
        <begin position="12"/>
        <end position="88"/>
    </location>
</feature>
<dbReference type="EMBL" id="CZAB01000062">
    <property type="protein sequence ID" value="CUP92273.1"/>
    <property type="molecule type" value="Genomic_DNA"/>
</dbReference>
<dbReference type="RefSeq" id="WP_057572750.1">
    <property type="nucleotide sequence ID" value="NZ_JAQDHE010000057.1"/>
</dbReference>
<dbReference type="InterPro" id="IPR046348">
    <property type="entry name" value="SIS_dom_sf"/>
</dbReference>
<evidence type="ECO:0000256" key="1">
    <source>
        <dbReference type="ARBA" id="ARBA00023015"/>
    </source>
</evidence>
<dbReference type="InterPro" id="IPR009057">
    <property type="entry name" value="Homeodomain-like_sf"/>
</dbReference>
<dbReference type="PANTHER" id="PTHR30514">
    <property type="entry name" value="GLUCOKINASE"/>
    <property type="match status" value="1"/>
</dbReference>
<reference evidence="6 7" key="1">
    <citation type="submission" date="2015-09" db="EMBL/GenBank/DDBJ databases">
        <authorList>
            <consortium name="Pathogen Informatics"/>
        </authorList>
    </citation>
    <scope>NUCLEOTIDE SEQUENCE [LARGE SCALE GENOMIC DNA]</scope>
    <source>
        <strain evidence="6 7">2789STDY5834865</strain>
    </source>
</reference>
<dbReference type="GO" id="GO:1901135">
    <property type="term" value="P:carbohydrate derivative metabolic process"/>
    <property type="evidence" value="ECO:0007669"/>
    <property type="project" value="InterPro"/>
</dbReference>
<dbReference type="InterPro" id="IPR036388">
    <property type="entry name" value="WH-like_DNA-bd_sf"/>
</dbReference>
<dbReference type="InterPro" id="IPR001347">
    <property type="entry name" value="SIS_dom"/>
</dbReference>
<name>A0A174S349_9FIRM</name>